<evidence type="ECO:0000259" key="2">
    <source>
        <dbReference type="Pfam" id="PF01408"/>
    </source>
</evidence>
<dbReference type="GO" id="GO:0016491">
    <property type="term" value="F:oxidoreductase activity"/>
    <property type="evidence" value="ECO:0007669"/>
    <property type="project" value="UniProtKB-KW"/>
</dbReference>
<reference evidence="4 5" key="1">
    <citation type="submission" date="2019-04" db="EMBL/GenBank/DDBJ databases">
        <title>Bacillus caeni sp. nov., a bacterium isolated from mangrove sediment.</title>
        <authorList>
            <person name="Huang H."/>
            <person name="Mo K."/>
            <person name="Hu Y."/>
        </authorList>
    </citation>
    <scope>NUCLEOTIDE SEQUENCE [LARGE SCALE GENOMIC DNA]</scope>
    <source>
        <strain evidence="4 5">HB172195</strain>
    </source>
</reference>
<gene>
    <name evidence="4" type="ORF">FCL54_04425</name>
</gene>
<evidence type="ECO:0000313" key="5">
    <source>
        <dbReference type="Proteomes" id="UP000308230"/>
    </source>
</evidence>
<dbReference type="GO" id="GO:0000166">
    <property type="term" value="F:nucleotide binding"/>
    <property type="evidence" value="ECO:0007669"/>
    <property type="project" value="InterPro"/>
</dbReference>
<evidence type="ECO:0000313" key="4">
    <source>
        <dbReference type="EMBL" id="TLS38394.1"/>
    </source>
</evidence>
<dbReference type="PANTHER" id="PTHR43818">
    <property type="entry name" value="BCDNA.GH03377"/>
    <property type="match status" value="1"/>
</dbReference>
<organism evidence="4 5">
    <name type="scientific">Exobacillus caeni</name>
    <dbReference type="NCBI Taxonomy" id="2574798"/>
    <lineage>
        <taxon>Bacteria</taxon>
        <taxon>Bacillati</taxon>
        <taxon>Bacillota</taxon>
        <taxon>Bacilli</taxon>
        <taxon>Bacillales</taxon>
        <taxon>Guptibacillaceae</taxon>
        <taxon>Exobacillus</taxon>
    </lineage>
</organism>
<dbReference type="SUPFAM" id="SSF55347">
    <property type="entry name" value="Glyceraldehyde-3-phosphate dehydrogenase-like, C-terminal domain"/>
    <property type="match status" value="1"/>
</dbReference>
<dbReference type="PANTHER" id="PTHR43818:SF11">
    <property type="entry name" value="BCDNA.GH03377"/>
    <property type="match status" value="1"/>
</dbReference>
<dbReference type="Gene3D" id="3.40.50.720">
    <property type="entry name" value="NAD(P)-binding Rossmann-like Domain"/>
    <property type="match status" value="1"/>
</dbReference>
<dbReference type="Gene3D" id="3.30.360.10">
    <property type="entry name" value="Dihydrodipicolinate Reductase, domain 2"/>
    <property type="match status" value="1"/>
</dbReference>
<proteinExistence type="predicted"/>
<dbReference type="Pfam" id="PF01408">
    <property type="entry name" value="GFO_IDH_MocA"/>
    <property type="match status" value="1"/>
</dbReference>
<dbReference type="OrthoDB" id="9815825at2"/>
<dbReference type="AlphaFoldDB" id="A0A5R9FCW6"/>
<keyword evidence="1" id="KW-0560">Oxidoreductase</keyword>
<dbReference type="InterPro" id="IPR000683">
    <property type="entry name" value="Gfo/Idh/MocA-like_OxRdtase_N"/>
</dbReference>
<comment type="caution">
    <text evidence="4">The sequence shown here is derived from an EMBL/GenBank/DDBJ whole genome shotgun (WGS) entry which is preliminary data.</text>
</comment>
<evidence type="ECO:0000256" key="1">
    <source>
        <dbReference type="ARBA" id="ARBA00023002"/>
    </source>
</evidence>
<evidence type="ECO:0000259" key="3">
    <source>
        <dbReference type="Pfam" id="PF22725"/>
    </source>
</evidence>
<protein>
    <submittedName>
        <fullName evidence="4">Gfo/Idh/MocA family oxidoreductase</fullName>
    </submittedName>
</protein>
<keyword evidence="5" id="KW-1185">Reference proteome</keyword>
<dbReference type="SUPFAM" id="SSF51735">
    <property type="entry name" value="NAD(P)-binding Rossmann-fold domains"/>
    <property type="match status" value="1"/>
</dbReference>
<dbReference type="Pfam" id="PF22725">
    <property type="entry name" value="GFO_IDH_MocA_C3"/>
    <property type="match status" value="1"/>
</dbReference>
<dbReference type="EMBL" id="SWLG01000003">
    <property type="protein sequence ID" value="TLS38394.1"/>
    <property type="molecule type" value="Genomic_DNA"/>
</dbReference>
<dbReference type="InterPro" id="IPR036291">
    <property type="entry name" value="NAD(P)-bd_dom_sf"/>
</dbReference>
<dbReference type="InterPro" id="IPR055170">
    <property type="entry name" value="GFO_IDH_MocA-like_dom"/>
</dbReference>
<feature type="domain" description="GFO/IDH/MocA-like oxidoreductase" evidence="3">
    <location>
        <begin position="132"/>
        <end position="265"/>
    </location>
</feature>
<feature type="domain" description="Gfo/Idh/MocA-like oxidoreductase N-terminal" evidence="2">
    <location>
        <begin position="7"/>
        <end position="118"/>
    </location>
</feature>
<dbReference type="Proteomes" id="UP000308230">
    <property type="component" value="Unassembled WGS sequence"/>
</dbReference>
<sequence length="365" mass="40568">MLEKTGVGIIGCGNISSVYITNFIQMEEVELVSVADLDMKKAERRAKEFNIKNFEAPQDLISRSDIDIIVNLTTPEVHAEVIENVLLHGKHVYVEKPLAVELEDAQKVIDLARRKQIRIGCAPDTFLGGAAQTCRKIIDNDEIGMPIGAHAFMLCPGHESWHPDPGFYYARGAGPLFDMGPYYLTNLIALFGSVQGVVGMAKKTYDYRKIKSKPRFGEKIKVETPTHINGILNFSNGMTASLTTSFDVWHTTLPYIEVYGTKGTMLIPDPNSYGGEIKIKKEGDSDWKSVPIEFPYTENDRGIGVLDLIRSIKRKVKHRANASVGMHVLEIMHGLIKSAEEKKFVSINSTCERPPIMDDVTKGGL</sequence>
<dbReference type="RefSeq" id="WP_138123632.1">
    <property type="nucleotide sequence ID" value="NZ_SWLG01000003.1"/>
</dbReference>
<accession>A0A5R9FCW6</accession>
<name>A0A5R9FCW6_9BACL</name>
<dbReference type="InterPro" id="IPR050463">
    <property type="entry name" value="Gfo/Idh/MocA_oxidrdct_glycsds"/>
</dbReference>